<proteinExistence type="predicted"/>
<sequence length="583" mass="63793">MIICPDGTSTTVTCNVESNGDGTHTITCPGGGSVVVRDGEQLPSGSIAGTVTRYGLPAISGIKAEVLELDRSALTDDAGRFFLDDIRPGVYRIRFTYPGYAPLELANVLVFGNRVDAGESVLKVGRLIATGDVGWELSPDESKVAVLANHERGALSVVELFRGEAHMVAPDADDPYFLDDRFLVYRTGSDASNVVVYDYLVGSSTVVGSNVHSIAALGGLFLEGETGIRFVRLPGFETTDLPGVGVTYISRDGRYVALADIGWQPLGIFDTTRGELIQPEDPMDAFYAVDPVRGQMAYFREIGDVYWLVVLDPATGWSTSVEPVPGPGAIWWSEDGNLLGYIGTDGIRIHDLEGGTVLGLGITDPWGMSFSPTGRFVFVPTFWGTTVVDRVSGELWSVENGWGWTFTESERWAFVRTWRNVEMLDTTDGSTRWIDSELDQFFPLPGEELFFAAAYGQAFFYDPVTEERTELGEGAKWVPSDDHSRVMFTDPVTGHLSVLDLGTRTTSDLGVKGVASAPAGDHFLAITNMDRLAFGLIGDGAWFPLDEQLVYRDVYRTGFFYQTRDLSRPTDSADLRLFWVPYP</sequence>
<organism evidence="1 2">
    <name type="scientific">Vulgatibacter incomptus</name>
    <dbReference type="NCBI Taxonomy" id="1391653"/>
    <lineage>
        <taxon>Bacteria</taxon>
        <taxon>Pseudomonadati</taxon>
        <taxon>Myxococcota</taxon>
        <taxon>Myxococcia</taxon>
        <taxon>Myxococcales</taxon>
        <taxon>Cystobacterineae</taxon>
        <taxon>Vulgatibacteraceae</taxon>
        <taxon>Vulgatibacter</taxon>
    </lineage>
</organism>
<name>A0A0K1PCU4_9BACT</name>
<dbReference type="Gene3D" id="2.60.40.1120">
    <property type="entry name" value="Carboxypeptidase-like, regulatory domain"/>
    <property type="match status" value="1"/>
</dbReference>
<accession>A0A0K1PCU4</accession>
<protein>
    <recommendedName>
        <fullName evidence="3">Carboxypeptidase regulatory-like domain-containing protein</fullName>
    </recommendedName>
</protein>
<dbReference type="PATRIC" id="fig|1391653.3.peg.1400"/>
<dbReference type="InterPro" id="IPR015943">
    <property type="entry name" value="WD40/YVTN_repeat-like_dom_sf"/>
</dbReference>
<keyword evidence="2" id="KW-1185">Reference proteome</keyword>
<dbReference type="InterPro" id="IPR013784">
    <property type="entry name" value="Carb-bd-like_fold"/>
</dbReference>
<evidence type="ECO:0000313" key="1">
    <source>
        <dbReference type="EMBL" id="AKU90944.1"/>
    </source>
</evidence>
<dbReference type="EMBL" id="CP012332">
    <property type="protein sequence ID" value="AKU90944.1"/>
    <property type="molecule type" value="Genomic_DNA"/>
</dbReference>
<dbReference type="KEGG" id="vin:AKJ08_1331"/>
<dbReference type="AlphaFoldDB" id="A0A0K1PCU4"/>
<evidence type="ECO:0008006" key="3">
    <source>
        <dbReference type="Google" id="ProtNLM"/>
    </source>
</evidence>
<dbReference type="SUPFAM" id="SSF82171">
    <property type="entry name" value="DPP6 N-terminal domain-like"/>
    <property type="match status" value="1"/>
</dbReference>
<dbReference type="SUPFAM" id="SSF49452">
    <property type="entry name" value="Starch-binding domain-like"/>
    <property type="match status" value="1"/>
</dbReference>
<dbReference type="Gene3D" id="2.130.10.10">
    <property type="entry name" value="YVTN repeat-like/Quinoprotein amine dehydrogenase"/>
    <property type="match status" value="1"/>
</dbReference>
<dbReference type="GO" id="GO:0030246">
    <property type="term" value="F:carbohydrate binding"/>
    <property type="evidence" value="ECO:0007669"/>
    <property type="project" value="InterPro"/>
</dbReference>
<dbReference type="Proteomes" id="UP000055590">
    <property type="component" value="Chromosome"/>
</dbReference>
<gene>
    <name evidence="1" type="ORF">AKJ08_1331</name>
</gene>
<reference evidence="1 2" key="1">
    <citation type="submission" date="2015-08" db="EMBL/GenBank/DDBJ databases">
        <authorList>
            <person name="Babu N.S."/>
            <person name="Beckwith C.J."/>
            <person name="Beseler K.G."/>
            <person name="Brison A."/>
            <person name="Carone J.V."/>
            <person name="Caskin T.P."/>
            <person name="Diamond M."/>
            <person name="Durham M.E."/>
            <person name="Foxe J.M."/>
            <person name="Go M."/>
            <person name="Henderson B.A."/>
            <person name="Jones I.B."/>
            <person name="McGettigan J.A."/>
            <person name="Micheletti S.J."/>
            <person name="Nasrallah M.E."/>
            <person name="Ortiz D."/>
            <person name="Piller C.R."/>
            <person name="Privatt S.R."/>
            <person name="Schneider S.L."/>
            <person name="Sharp S."/>
            <person name="Smith T.C."/>
            <person name="Stanton J.D."/>
            <person name="Ullery H.E."/>
            <person name="Wilson R.J."/>
            <person name="Serrano M.G."/>
            <person name="Buck G."/>
            <person name="Lee V."/>
            <person name="Wang Y."/>
            <person name="Carvalho R."/>
            <person name="Voegtly L."/>
            <person name="Shi R."/>
            <person name="Duckworth R."/>
            <person name="Johnson A."/>
            <person name="Loviza R."/>
            <person name="Walstead R."/>
            <person name="Shah Z."/>
            <person name="Kiflezghi M."/>
            <person name="Wade K."/>
            <person name="Ball S.L."/>
            <person name="Bradley K.W."/>
            <person name="Asai D.J."/>
            <person name="Bowman C.A."/>
            <person name="Russell D.A."/>
            <person name="Pope W.H."/>
            <person name="Jacobs-Sera D."/>
            <person name="Hendrix R.W."/>
            <person name="Hatfull G.F."/>
        </authorList>
    </citation>
    <scope>NUCLEOTIDE SEQUENCE [LARGE SCALE GENOMIC DNA]</scope>
    <source>
        <strain evidence="1 2">DSM 27710</strain>
    </source>
</reference>
<evidence type="ECO:0000313" key="2">
    <source>
        <dbReference type="Proteomes" id="UP000055590"/>
    </source>
</evidence>